<keyword evidence="7" id="KW-0862">Zinc</keyword>
<keyword evidence="5" id="KW-0479">Metal-binding</keyword>
<dbReference type="InterPro" id="IPR013083">
    <property type="entry name" value="Znf_RING/FYVE/PHD"/>
</dbReference>
<dbReference type="OrthoDB" id="787137at2759"/>
<dbReference type="GO" id="GO:0005634">
    <property type="term" value="C:nucleus"/>
    <property type="evidence" value="ECO:0007669"/>
    <property type="project" value="UniProtKB-SubCell"/>
</dbReference>
<dbReference type="InterPro" id="IPR019787">
    <property type="entry name" value="Znf_PHD-finger"/>
</dbReference>
<dbReference type="SUPFAM" id="SSF55729">
    <property type="entry name" value="Acyl-CoA N-acyltransferases (Nat)"/>
    <property type="match status" value="1"/>
</dbReference>
<feature type="domain" description="PHD-type" evidence="15">
    <location>
        <begin position="166"/>
        <end position="216"/>
    </location>
</feature>
<feature type="region of interest" description="Disordered" evidence="14">
    <location>
        <begin position="907"/>
        <end position="983"/>
    </location>
</feature>
<evidence type="ECO:0000256" key="10">
    <source>
        <dbReference type="ARBA" id="ARBA00023242"/>
    </source>
</evidence>
<feature type="compositionally biased region" description="Low complexity" evidence="14">
    <location>
        <begin position="97"/>
        <end position="106"/>
    </location>
</feature>
<dbReference type="AlphaFoldDB" id="A0A8H6ZM18"/>
<evidence type="ECO:0000256" key="12">
    <source>
        <dbReference type="PROSITE-ProRule" id="PRU00146"/>
    </source>
</evidence>
<dbReference type="PROSITE" id="PS51726">
    <property type="entry name" value="MYST_HAT"/>
    <property type="match status" value="1"/>
</dbReference>
<dbReference type="SUPFAM" id="SSF57903">
    <property type="entry name" value="FYVE/PHD zinc finger"/>
    <property type="match status" value="2"/>
</dbReference>
<dbReference type="PANTHER" id="PTHR10615:SF161">
    <property type="entry name" value="HISTONE ACETYLTRANSFERASE KAT7"/>
    <property type="match status" value="1"/>
</dbReference>
<feature type="compositionally biased region" description="Low complexity" evidence="14">
    <location>
        <begin position="859"/>
        <end position="882"/>
    </location>
</feature>
<feature type="active site" description="Proton donor/acceptor" evidence="11">
    <location>
        <position position="615"/>
    </location>
</feature>
<dbReference type="InterPro" id="IPR001965">
    <property type="entry name" value="Znf_PHD"/>
</dbReference>
<feature type="compositionally biased region" description="Acidic residues" evidence="14">
    <location>
        <begin position="1129"/>
        <end position="1157"/>
    </location>
</feature>
<feature type="compositionally biased region" description="Basic and acidic residues" evidence="14">
    <location>
        <begin position="370"/>
        <end position="383"/>
    </location>
</feature>
<feature type="region of interest" description="Disordered" evidence="14">
    <location>
        <begin position="238"/>
        <end position="432"/>
    </location>
</feature>
<dbReference type="InterPro" id="IPR040706">
    <property type="entry name" value="Zf-MYST"/>
</dbReference>
<proteinExistence type="inferred from homology"/>
<dbReference type="Pfam" id="PF17772">
    <property type="entry name" value="zf-MYST"/>
    <property type="match status" value="1"/>
</dbReference>
<feature type="compositionally biased region" description="Basic and acidic residues" evidence="14">
    <location>
        <begin position="773"/>
        <end position="784"/>
    </location>
</feature>
<dbReference type="Gene3D" id="1.10.10.10">
    <property type="entry name" value="Winged helix-like DNA-binding domain superfamily/Winged helix DNA-binding domain"/>
    <property type="match status" value="1"/>
</dbReference>
<dbReference type="InterPro" id="IPR002717">
    <property type="entry name" value="HAT_MYST-type"/>
</dbReference>
<feature type="domain" description="PHD-type" evidence="15">
    <location>
        <begin position="117"/>
        <end position="169"/>
    </location>
</feature>
<evidence type="ECO:0000256" key="2">
    <source>
        <dbReference type="ARBA" id="ARBA00010107"/>
    </source>
</evidence>
<evidence type="ECO:0000259" key="15">
    <source>
        <dbReference type="PROSITE" id="PS50016"/>
    </source>
</evidence>
<evidence type="ECO:0000256" key="8">
    <source>
        <dbReference type="ARBA" id="ARBA00022853"/>
    </source>
</evidence>
<dbReference type="EMBL" id="JACETU010000007">
    <property type="protein sequence ID" value="KAF7424248.1"/>
    <property type="molecule type" value="Genomic_DNA"/>
</dbReference>
<evidence type="ECO:0000256" key="7">
    <source>
        <dbReference type="ARBA" id="ARBA00022833"/>
    </source>
</evidence>
<dbReference type="EC" id="2.3.1.48" evidence="3 13"/>
<feature type="region of interest" description="Disordered" evidence="14">
    <location>
        <begin position="770"/>
        <end position="892"/>
    </location>
</feature>
<dbReference type="RefSeq" id="XP_036628442.1">
    <property type="nucleotide sequence ID" value="XM_036779053.1"/>
</dbReference>
<dbReference type="InterPro" id="IPR036388">
    <property type="entry name" value="WH-like_DNA-bd_sf"/>
</dbReference>
<reference evidence="17" key="1">
    <citation type="submission" date="2019-07" db="EMBL/GenBank/DDBJ databases">
        <authorList>
            <person name="Palmer J.M."/>
        </authorList>
    </citation>
    <scope>NUCLEOTIDE SEQUENCE</scope>
    <source>
        <strain evidence="17">PC9</strain>
    </source>
</reference>
<dbReference type="VEuPathDB" id="FungiDB:PC9H_009554"/>
<evidence type="ECO:0000313" key="18">
    <source>
        <dbReference type="Proteomes" id="UP000623687"/>
    </source>
</evidence>
<dbReference type="FunFam" id="3.40.630.30:FF:000001">
    <property type="entry name" value="Histone acetyltransferase"/>
    <property type="match status" value="1"/>
</dbReference>
<comment type="catalytic activity">
    <reaction evidence="13">
        <text>L-lysyl-[protein] + acetyl-CoA = N(6)-acetyl-L-lysyl-[protein] + CoA + H(+)</text>
        <dbReference type="Rhea" id="RHEA:45948"/>
        <dbReference type="Rhea" id="RHEA-COMP:9752"/>
        <dbReference type="Rhea" id="RHEA-COMP:10731"/>
        <dbReference type="ChEBI" id="CHEBI:15378"/>
        <dbReference type="ChEBI" id="CHEBI:29969"/>
        <dbReference type="ChEBI" id="CHEBI:57287"/>
        <dbReference type="ChEBI" id="CHEBI:57288"/>
        <dbReference type="ChEBI" id="CHEBI:61930"/>
        <dbReference type="EC" id="2.3.1.48"/>
    </reaction>
</comment>
<evidence type="ECO:0000256" key="1">
    <source>
        <dbReference type="ARBA" id="ARBA00004123"/>
    </source>
</evidence>
<dbReference type="Pfam" id="PF00628">
    <property type="entry name" value="PHD"/>
    <property type="match status" value="2"/>
</dbReference>
<keyword evidence="10 13" id="KW-0539">Nucleus</keyword>
<dbReference type="Pfam" id="PF01853">
    <property type="entry name" value="MOZ_SAS"/>
    <property type="match status" value="1"/>
</dbReference>
<dbReference type="Proteomes" id="UP000623687">
    <property type="component" value="Unassembled WGS sequence"/>
</dbReference>
<sequence length="1166" mass="129523">MQHLEVTQHAANPSEAATQYPSIHINGHQIPIDPVLTGIPFDPAFLAGENDADKVQPPPPPTPPLEEPRQYSEPLRQYSQGPQGDPFAPPPPPFLPIPIEQSPPRTTTKKKRKTRQPDYCGICDSNHSSELMVLCIECGRKDHPSCISAEVVGDVVRSYPWRCSDCKICEVCLSKGDEAKMVFCDHCDRGWHTDCLNPPLEETPQGKWHCPECPSLDVEMIALQTEALVFTEVPVQMDDPMRGSSVASSSRHRSKPSLSIFTEESEAEVKVPSTRRQSRKTYRKRAVKEESVLSSDQEVAPTPVKSPKTKRQRVQSPDRPLPRIRLRLPAQKWKGKEREPPESPKGMFNDILPPEDRDTTKTTITAWDKQQFERSRQVAEEKLAPSSEAPATPVAGPSRPLRSAAMHSLSSSMPTTPASPTPSTPGAKVPAFPSMKPNALRIRTIRFGPFDVKTWYDAPFPEEYASIPDGRLWICEFCLKYMKSRLTAGRHKLKCKARHPPGDEIYRDGAISVFEVDGRKNKIYCQQLCLLSKMFLDHKSLFYDVEPFLFYVITEADEFGAHFVGYFSKEKQCTQDYNLSCIMTLPVRQRQGWGNFLMDFSYLLSKKEKRTGSPEKPLSALGAIGYRNYWTLAIMRFLDTVRSDLRLEDISNGTSMTIEDVYNTLVQQNMITTRETTPSARPSPGQSIKYPKGRRAGVARRALQRTQTQDDDVSKGPFVPPKSYRIHWDQGKVSSYLTNWEGKGYLQLKPEKLKWTPFLVSRAEILTPALEDDPLREREGKDGGQSEASTSAPRGESTSSRQAGSPEAHSQNPTDDTLPVHSPLSSVDGSRGPPLSIDTGQSSSPPPLPPTLSRRRTRSQYTPSPSTPSPSLSTSRARATRSSSRKVLSHNPDDILAEDEALAAQLQDEEQRPRRQLRSRQDSSTQPPRLSPTPPRSFSLKRKRIESPEDDDDIEYDPPSEATLIPHPHVNGNHKQENVSETSSPVVFTEPEHIHPYPNGHNQHTIGPGVNGLGEQGLACTASDLDIATVLVSLNNSTPVRSNGADLKPEATKPVMSITDQIMPQPYLNGTHVDVATCSHTMPMTVPSTPTEVKSVDCTMSVDATMASPTPVKTEVAVGAIPDQSTSMEVEDEYGDEDADGEYEEDAEGEPDDELDISDTARLSQV</sequence>
<evidence type="ECO:0000256" key="9">
    <source>
        <dbReference type="ARBA" id="ARBA00022990"/>
    </source>
</evidence>
<gene>
    <name evidence="17" type="ORF">PC9H_009554</name>
</gene>
<feature type="compositionally biased region" description="Pro residues" evidence="14">
    <location>
        <begin position="56"/>
        <end position="65"/>
    </location>
</feature>
<dbReference type="PANTHER" id="PTHR10615">
    <property type="entry name" value="HISTONE ACETYLTRANSFERASE"/>
    <property type="match status" value="1"/>
</dbReference>
<dbReference type="SMART" id="SM00249">
    <property type="entry name" value="PHD"/>
    <property type="match status" value="2"/>
</dbReference>
<feature type="compositionally biased region" description="Acidic residues" evidence="14">
    <location>
        <begin position="948"/>
        <end position="958"/>
    </location>
</feature>
<dbReference type="PROSITE" id="PS50016">
    <property type="entry name" value="ZF_PHD_2"/>
    <property type="match status" value="2"/>
</dbReference>
<feature type="compositionally biased region" description="Polar residues" evidence="14">
    <location>
        <begin position="786"/>
        <end position="815"/>
    </location>
</feature>
<dbReference type="InterPro" id="IPR016181">
    <property type="entry name" value="Acyl_CoA_acyltransferase"/>
</dbReference>
<dbReference type="FunFam" id="3.30.60.60:FF:000001">
    <property type="entry name" value="Histone acetyltransferase"/>
    <property type="match status" value="1"/>
</dbReference>
<keyword evidence="6 12" id="KW-0863">Zinc-finger</keyword>
<evidence type="ECO:0000256" key="5">
    <source>
        <dbReference type="ARBA" id="ARBA00022723"/>
    </source>
</evidence>
<dbReference type="GO" id="GO:1990467">
    <property type="term" value="C:NuA3a histone acetyltransferase complex"/>
    <property type="evidence" value="ECO:0007669"/>
    <property type="project" value="TreeGrafter"/>
</dbReference>
<feature type="region of interest" description="Disordered" evidence="14">
    <location>
        <begin position="43"/>
        <end position="113"/>
    </location>
</feature>
<accession>A0A8H6ZM18</accession>
<evidence type="ECO:0000256" key="11">
    <source>
        <dbReference type="PIRSR" id="PIRSR602717-51"/>
    </source>
</evidence>
<feature type="domain" description="MYST-type HAT" evidence="16">
    <location>
        <begin position="437"/>
        <end position="757"/>
    </location>
</feature>
<feature type="compositionally biased region" description="Pro residues" evidence="14">
    <location>
        <begin position="87"/>
        <end position="96"/>
    </location>
</feature>
<protein>
    <recommendedName>
        <fullName evidence="3 13">Histone acetyltransferase</fullName>
        <ecNumber evidence="3 13">2.3.1.48</ecNumber>
    </recommendedName>
</protein>
<feature type="compositionally biased region" description="Basic residues" evidence="14">
    <location>
        <begin position="276"/>
        <end position="286"/>
    </location>
</feature>
<comment type="similarity">
    <text evidence="2 13">Belongs to the MYST (SAS/MOZ) family.</text>
</comment>
<evidence type="ECO:0000256" key="4">
    <source>
        <dbReference type="ARBA" id="ARBA00022679"/>
    </source>
</evidence>
<dbReference type="GO" id="GO:0003712">
    <property type="term" value="F:transcription coregulator activity"/>
    <property type="evidence" value="ECO:0007669"/>
    <property type="project" value="TreeGrafter"/>
</dbReference>
<dbReference type="GO" id="GO:0004402">
    <property type="term" value="F:histone acetyltransferase activity"/>
    <property type="evidence" value="ECO:0007669"/>
    <property type="project" value="InterPro"/>
</dbReference>
<name>A0A8H6ZM18_PLEOS</name>
<dbReference type="InterPro" id="IPR050603">
    <property type="entry name" value="MYST_HAT"/>
</dbReference>
<dbReference type="Gene3D" id="3.30.40.10">
    <property type="entry name" value="Zinc/RING finger domain, C3HC4 (zinc finger)"/>
    <property type="match status" value="1"/>
</dbReference>
<evidence type="ECO:0000256" key="13">
    <source>
        <dbReference type="RuleBase" id="RU361211"/>
    </source>
</evidence>
<keyword evidence="18" id="KW-1185">Reference proteome</keyword>
<evidence type="ECO:0000256" key="14">
    <source>
        <dbReference type="SAM" id="MobiDB-lite"/>
    </source>
</evidence>
<evidence type="ECO:0000313" key="17">
    <source>
        <dbReference type="EMBL" id="KAF7424248.1"/>
    </source>
</evidence>
<dbReference type="Gene3D" id="3.30.60.60">
    <property type="entry name" value="N-acetyl transferase-like"/>
    <property type="match status" value="1"/>
</dbReference>
<dbReference type="GO" id="GO:0006357">
    <property type="term" value="P:regulation of transcription by RNA polymerase II"/>
    <property type="evidence" value="ECO:0007669"/>
    <property type="project" value="TreeGrafter"/>
</dbReference>
<dbReference type="InterPro" id="IPR019786">
    <property type="entry name" value="Zinc_finger_PHD-type_CS"/>
</dbReference>
<dbReference type="InterPro" id="IPR011011">
    <property type="entry name" value="Znf_FYVE_PHD"/>
</dbReference>
<comment type="caution">
    <text evidence="17">The sequence shown here is derived from an EMBL/GenBank/DDBJ whole genome shotgun (WGS) entry which is preliminary data.</text>
</comment>
<evidence type="ECO:0000256" key="3">
    <source>
        <dbReference type="ARBA" id="ARBA00013184"/>
    </source>
</evidence>
<feature type="region of interest" description="Disordered" evidence="14">
    <location>
        <begin position="1122"/>
        <end position="1166"/>
    </location>
</feature>
<dbReference type="PROSITE" id="PS01359">
    <property type="entry name" value="ZF_PHD_1"/>
    <property type="match status" value="1"/>
</dbReference>
<evidence type="ECO:0000256" key="6">
    <source>
        <dbReference type="ARBA" id="ARBA00022771"/>
    </source>
</evidence>
<dbReference type="GO" id="GO:0031507">
    <property type="term" value="P:heterochromatin formation"/>
    <property type="evidence" value="ECO:0007669"/>
    <property type="project" value="UniProtKB-ARBA"/>
</dbReference>
<dbReference type="GeneID" id="59379372"/>
<dbReference type="GO" id="GO:0003682">
    <property type="term" value="F:chromatin binding"/>
    <property type="evidence" value="ECO:0007669"/>
    <property type="project" value="TreeGrafter"/>
</dbReference>
<feature type="compositionally biased region" description="Polar residues" evidence="14">
    <location>
        <begin position="674"/>
        <end position="686"/>
    </location>
</feature>
<dbReference type="Gene3D" id="3.40.630.30">
    <property type="match status" value="1"/>
</dbReference>
<keyword evidence="4" id="KW-0808">Transferase</keyword>
<feature type="region of interest" description="Disordered" evidence="14">
    <location>
        <begin position="674"/>
        <end position="721"/>
    </location>
</feature>
<dbReference type="GO" id="GO:0008270">
    <property type="term" value="F:zinc ion binding"/>
    <property type="evidence" value="ECO:0007669"/>
    <property type="project" value="UniProtKB-KW"/>
</dbReference>
<organism evidence="17 18">
    <name type="scientific">Pleurotus ostreatus</name>
    <name type="common">Oyster mushroom</name>
    <name type="synonym">White-rot fungus</name>
    <dbReference type="NCBI Taxonomy" id="5322"/>
    <lineage>
        <taxon>Eukaryota</taxon>
        <taxon>Fungi</taxon>
        <taxon>Dikarya</taxon>
        <taxon>Basidiomycota</taxon>
        <taxon>Agaricomycotina</taxon>
        <taxon>Agaricomycetes</taxon>
        <taxon>Agaricomycetidae</taxon>
        <taxon>Agaricales</taxon>
        <taxon>Pleurotineae</taxon>
        <taxon>Pleurotaceae</taxon>
        <taxon>Pleurotus</taxon>
    </lineage>
</organism>
<keyword evidence="8" id="KW-0156">Chromatin regulator</keyword>
<evidence type="ECO:0000259" key="16">
    <source>
        <dbReference type="PROSITE" id="PS51726"/>
    </source>
</evidence>
<comment type="subcellular location">
    <subcellularLocation>
        <location evidence="1 13">Nucleus</location>
    </subcellularLocation>
</comment>
<keyword evidence="9" id="KW-0007">Acetylation</keyword>